<organism evidence="1 2">
    <name type="scientific">Saxophila tyrrhenica</name>
    <dbReference type="NCBI Taxonomy" id="1690608"/>
    <lineage>
        <taxon>Eukaryota</taxon>
        <taxon>Fungi</taxon>
        <taxon>Dikarya</taxon>
        <taxon>Ascomycota</taxon>
        <taxon>Pezizomycotina</taxon>
        <taxon>Dothideomycetes</taxon>
        <taxon>Dothideomycetidae</taxon>
        <taxon>Mycosphaerellales</taxon>
        <taxon>Extremaceae</taxon>
        <taxon>Saxophila</taxon>
    </lineage>
</organism>
<proteinExistence type="predicted"/>
<dbReference type="AlphaFoldDB" id="A0AAV9NY25"/>
<gene>
    <name evidence="1" type="ORF">LTR77_010862</name>
</gene>
<dbReference type="EMBL" id="JAVRRT010000027">
    <property type="protein sequence ID" value="KAK5163276.1"/>
    <property type="molecule type" value="Genomic_DNA"/>
</dbReference>
<dbReference type="Proteomes" id="UP001337655">
    <property type="component" value="Unassembled WGS sequence"/>
</dbReference>
<comment type="caution">
    <text evidence="1">The sequence shown here is derived from an EMBL/GenBank/DDBJ whole genome shotgun (WGS) entry which is preliminary data.</text>
</comment>
<sequence>MSDQPPQLFTWEEHRYPETIVRRWNPSVFNNVAPVAVHPVTGTIVGQQVELCIDFHSNQRQCQQIIDRVLPVLEAAQDRFREETPSVWTPLRIGIGQAIAAAERMGNRLRAMHWASEAWASTLTPAQRDEVSHRAAQAIVGPLGRV</sequence>
<name>A0AAV9NY25_9PEZI</name>
<dbReference type="RefSeq" id="XP_064653801.1">
    <property type="nucleotide sequence ID" value="XM_064808079.1"/>
</dbReference>
<protein>
    <submittedName>
        <fullName evidence="1">Uncharacterized protein</fullName>
    </submittedName>
</protein>
<accession>A0AAV9NY25</accession>
<evidence type="ECO:0000313" key="1">
    <source>
        <dbReference type="EMBL" id="KAK5163276.1"/>
    </source>
</evidence>
<reference evidence="1 2" key="1">
    <citation type="submission" date="2023-08" db="EMBL/GenBank/DDBJ databases">
        <title>Black Yeasts Isolated from many extreme environments.</title>
        <authorList>
            <person name="Coleine C."/>
            <person name="Stajich J.E."/>
            <person name="Selbmann L."/>
        </authorList>
    </citation>
    <scope>NUCLEOTIDE SEQUENCE [LARGE SCALE GENOMIC DNA]</scope>
    <source>
        <strain evidence="1 2">CCFEE 5935</strain>
    </source>
</reference>
<keyword evidence="2" id="KW-1185">Reference proteome</keyword>
<evidence type="ECO:0000313" key="2">
    <source>
        <dbReference type="Proteomes" id="UP001337655"/>
    </source>
</evidence>
<dbReference type="GeneID" id="89932187"/>